<evidence type="ECO:0000256" key="3">
    <source>
        <dbReference type="ARBA" id="ARBA00022597"/>
    </source>
</evidence>
<dbReference type="PROSITE" id="PS51094">
    <property type="entry name" value="PTS_EIIA_TYPE_2"/>
    <property type="match status" value="1"/>
</dbReference>
<evidence type="ECO:0000256" key="2">
    <source>
        <dbReference type="ARBA" id="ARBA00022553"/>
    </source>
</evidence>
<dbReference type="PANTHER" id="PTHR47738">
    <property type="entry name" value="PTS SYSTEM FRUCTOSE-LIKE EIIA COMPONENT-RELATED"/>
    <property type="match status" value="1"/>
</dbReference>
<dbReference type="PANTHER" id="PTHR47738:SF2">
    <property type="entry name" value="PTS SYSTEM FRUCTOSE-LIKE EIIA COMPONENT"/>
    <property type="match status" value="1"/>
</dbReference>
<gene>
    <name evidence="7" type="ORF">UFOPK1767_00489</name>
</gene>
<dbReference type="GO" id="GO:0008982">
    <property type="term" value="F:protein-N(PI)-phosphohistidine-sugar phosphotransferase activity"/>
    <property type="evidence" value="ECO:0007669"/>
    <property type="project" value="InterPro"/>
</dbReference>
<keyword evidence="3" id="KW-0762">Sugar transport</keyword>
<reference evidence="7" key="1">
    <citation type="submission" date="2020-05" db="EMBL/GenBank/DDBJ databases">
        <authorList>
            <person name="Chiriac C."/>
            <person name="Salcher M."/>
            <person name="Ghai R."/>
            <person name="Kavagutti S V."/>
        </authorList>
    </citation>
    <scope>NUCLEOTIDE SEQUENCE</scope>
</reference>
<keyword evidence="4" id="KW-0808">Transferase</keyword>
<dbReference type="CDD" id="cd00211">
    <property type="entry name" value="PTS_IIA_fru"/>
    <property type="match status" value="1"/>
</dbReference>
<evidence type="ECO:0000259" key="6">
    <source>
        <dbReference type="PROSITE" id="PS51094"/>
    </source>
</evidence>
<dbReference type="GO" id="GO:0016020">
    <property type="term" value="C:membrane"/>
    <property type="evidence" value="ECO:0007669"/>
    <property type="project" value="InterPro"/>
</dbReference>
<accession>A0A6J6FGS3</accession>
<keyword evidence="2" id="KW-0597">Phosphoprotein</keyword>
<evidence type="ECO:0000313" key="7">
    <source>
        <dbReference type="EMBL" id="CAB4583618.1"/>
    </source>
</evidence>
<dbReference type="AlphaFoldDB" id="A0A6J6FGS3"/>
<dbReference type="InterPro" id="IPR016152">
    <property type="entry name" value="PTrfase/Anion_transptr"/>
</dbReference>
<organism evidence="7">
    <name type="scientific">freshwater metagenome</name>
    <dbReference type="NCBI Taxonomy" id="449393"/>
    <lineage>
        <taxon>unclassified sequences</taxon>
        <taxon>metagenomes</taxon>
        <taxon>ecological metagenomes</taxon>
    </lineage>
</organism>
<name>A0A6J6FGS3_9ZZZZ</name>
<dbReference type="Pfam" id="PF00359">
    <property type="entry name" value="PTS_EIIA_2"/>
    <property type="match status" value="1"/>
</dbReference>
<evidence type="ECO:0000256" key="4">
    <source>
        <dbReference type="ARBA" id="ARBA00022679"/>
    </source>
</evidence>
<dbReference type="InterPro" id="IPR002178">
    <property type="entry name" value="PTS_EIIA_type-2_dom"/>
</dbReference>
<dbReference type="NCBIfam" id="TIGR00848">
    <property type="entry name" value="fruA"/>
    <property type="match status" value="1"/>
</dbReference>
<evidence type="ECO:0000256" key="1">
    <source>
        <dbReference type="ARBA" id="ARBA00022448"/>
    </source>
</evidence>
<keyword evidence="1" id="KW-0813">Transport</keyword>
<proteinExistence type="predicted"/>
<evidence type="ECO:0000256" key="5">
    <source>
        <dbReference type="ARBA" id="ARBA00022683"/>
    </source>
</evidence>
<dbReference type="Gene3D" id="3.40.930.10">
    <property type="entry name" value="Mannitol-specific EII, Chain A"/>
    <property type="match status" value="1"/>
</dbReference>
<dbReference type="EMBL" id="CAEZTZ010000047">
    <property type="protein sequence ID" value="CAB4583618.1"/>
    <property type="molecule type" value="Genomic_DNA"/>
</dbReference>
<dbReference type="InterPro" id="IPR004715">
    <property type="entry name" value="PTS_IIA_fruc"/>
</dbReference>
<feature type="domain" description="PTS EIIA type-2" evidence="6">
    <location>
        <begin position="5"/>
        <end position="148"/>
    </location>
</feature>
<dbReference type="GO" id="GO:0009401">
    <property type="term" value="P:phosphoenolpyruvate-dependent sugar phosphotransferase system"/>
    <property type="evidence" value="ECO:0007669"/>
    <property type="project" value="UniProtKB-KW"/>
</dbReference>
<dbReference type="SUPFAM" id="SSF55804">
    <property type="entry name" value="Phoshotransferase/anion transport protein"/>
    <property type="match status" value="1"/>
</dbReference>
<sequence length="151" mass="16044">MLRLPITTPSLVVIDSASTTKDQIIRELAARLQTEGRVTDVDSFVADVVRREEILATGIQGGIGIPHARSASVTTPSVAVATSATGIPFGSPDGPAHLIFLIAAPTDTDDSHLQILAAIARQVTREDFRNALQTATEPSFIAEIMSKEVQK</sequence>
<keyword evidence="5" id="KW-0598">Phosphotransferase system</keyword>
<protein>
    <submittedName>
        <fullName evidence="7">Unannotated protein</fullName>
    </submittedName>
</protein>
<dbReference type="InterPro" id="IPR051541">
    <property type="entry name" value="PTS_SugarTrans_NitroReg"/>
</dbReference>